<evidence type="ECO:0000313" key="2">
    <source>
        <dbReference type="Proteomes" id="UP000622245"/>
    </source>
</evidence>
<comment type="caution">
    <text evidence="1">The sequence shown here is derived from an EMBL/GenBank/DDBJ whole genome shotgun (WGS) entry which is preliminary data.</text>
</comment>
<dbReference type="InterPro" id="IPR027417">
    <property type="entry name" value="P-loop_NTPase"/>
</dbReference>
<sequence length="333" mass="36862">MSYARRFAVGPVEVQVTSNEESVLDYLGEFYTATGAALPGHDWTVDAQVGLPEPDANTNQWGVSWRIDRSDHTVHLRAGAPESLSVTARKCVREVLVDCCEQRRYTMLHASAVVDEALTIVVVGDKGSGKTTLALKAALRHGMRYVSNDHLIMYGRDGAGTLTLTSLPTLIPLKIGTYLDLEGALPEPWDRDGLDVEAYRASPRSEVYPLDRRVLYTYRRLGHDNPITVELGPRRFPATTLIVLAGYSPGDAGEPEPVADPVTELLAHVRTDWMFDPTLNQRYLPQAERGRDEYLADARRIVTALAERSTVVRWTHCGDPAPILGFAANRRLV</sequence>
<protein>
    <submittedName>
        <fullName evidence="1">Uncharacterized protein</fullName>
    </submittedName>
</protein>
<keyword evidence="2" id="KW-1185">Reference proteome</keyword>
<dbReference type="RefSeq" id="WP_203146909.1">
    <property type="nucleotide sequence ID" value="NZ_JAEVHL010000007.1"/>
</dbReference>
<proteinExistence type="predicted"/>
<accession>A0ABS1YAT9</accession>
<dbReference type="Gene3D" id="3.40.50.300">
    <property type="entry name" value="P-loop containing nucleotide triphosphate hydrolases"/>
    <property type="match status" value="1"/>
</dbReference>
<organism evidence="1 2">
    <name type="scientific">Micromonospora tarensis</name>
    <dbReference type="NCBI Taxonomy" id="2806100"/>
    <lineage>
        <taxon>Bacteria</taxon>
        <taxon>Bacillati</taxon>
        <taxon>Actinomycetota</taxon>
        <taxon>Actinomycetes</taxon>
        <taxon>Micromonosporales</taxon>
        <taxon>Micromonosporaceae</taxon>
        <taxon>Micromonospora</taxon>
    </lineage>
</organism>
<dbReference type="SUPFAM" id="SSF53795">
    <property type="entry name" value="PEP carboxykinase-like"/>
    <property type="match status" value="1"/>
</dbReference>
<evidence type="ECO:0000313" key="1">
    <source>
        <dbReference type="EMBL" id="MBM0274485.1"/>
    </source>
</evidence>
<dbReference type="Proteomes" id="UP000622245">
    <property type="component" value="Unassembled WGS sequence"/>
</dbReference>
<name>A0ABS1YAT9_9ACTN</name>
<dbReference type="EMBL" id="JAEVHL010000007">
    <property type="protein sequence ID" value="MBM0274485.1"/>
    <property type="molecule type" value="Genomic_DNA"/>
</dbReference>
<reference evidence="1 2" key="1">
    <citation type="submission" date="2021-01" db="EMBL/GenBank/DDBJ databases">
        <title>Draft genome sequence of Micromonospora sp. strain STR1s_6.</title>
        <authorList>
            <person name="Karlyshev A."/>
            <person name="Jawad R."/>
        </authorList>
    </citation>
    <scope>NUCLEOTIDE SEQUENCE [LARGE SCALE GENOMIC DNA]</scope>
    <source>
        <strain evidence="1 2">STR1S-6</strain>
    </source>
</reference>
<gene>
    <name evidence="1" type="ORF">JM949_02885</name>
</gene>